<reference evidence="1" key="1">
    <citation type="journal article" date="2023" name="Science">
        <title>Genome structures resolve the early diversification of teleost fishes.</title>
        <authorList>
            <person name="Parey E."/>
            <person name="Louis A."/>
            <person name="Montfort J."/>
            <person name="Bouchez O."/>
            <person name="Roques C."/>
            <person name="Iampietro C."/>
            <person name="Lluch J."/>
            <person name="Castinel A."/>
            <person name="Donnadieu C."/>
            <person name="Desvignes T."/>
            <person name="Floi Bucao C."/>
            <person name="Jouanno E."/>
            <person name="Wen M."/>
            <person name="Mejri S."/>
            <person name="Dirks R."/>
            <person name="Jansen H."/>
            <person name="Henkel C."/>
            <person name="Chen W.J."/>
            <person name="Zahm M."/>
            <person name="Cabau C."/>
            <person name="Klopp C."/>
            <person name="Thompson A.W."/>
            <person name="Robinson-Rechavi M."/>
            <person name="Braasch I."/>
            <person name="Lecointre G."/>
            <person name="Bobe J."/>
            <person name="Postlethwait J.H."/>
            <person name="Berthelot C."/>
            <person name="Roest Crollius H."/>
            <person name="Guiguen Y."/>
        </authorList>
    </citation>
    <scope>NUCLEOTIDE SEQUENCE</scope>
    <source>
        <strain evidence="1">NC1722</strain>
    </source>
</reference>
<proteinExistence type="predicted"/>
<accession>A0AAD7RB39</accession>
<comment type="caution">
    <text evidence="1">The sequence shown here is derived from an EMBL/GenBank/DDBJ whole genome shotgun (WGS) entry which is preliminary data.</text>
</comment>
<organism evidence="1 2">
    <name type="scientific">Aldrovandia affinis</name>
    <dbReference type="NCBI Taxonomy" id="143900"/>
    <lineage>
        <taxon>Eukaryota</taxon>
        <taxon>Metazoa</taxon>
        <taxon>Chordata</taxon>
        <taxon>Craniata</taxon>
        <taxon>Vertebrata</taxon>
        <taxon>Euteleostomi</taxon>
        <taxon>Actinopterygii</taxon>
        <taxon>Neopterygii</taxon>
        <taxon>Teleostei</taxon>
        <taxon>Notacanthiformes</taxon>
        <taxon>Halosauridae</taxon>
        <taxon>Aldrovandia</taxon>
    </lineage>
</organism>
<gene>
    <name evidence="1" type="ORF">AAFF_G00276010</name>
</gene>
<dbReference type="AlphaFoldDB" id="A0AAD7RB39"/>
<protein>
    <submittedName>
        <fullName evidence="1">Uncharacterized protein</fullName>
    </submittedName>
</protein>
<name>A0AAD7RB39_9TELE</name>
<evidence type="ECO:0000313" key="1">
    <source>
        <dbReference type="EMBL" id="KAJ8372897.1"/>
    </source>
</evidence>
<evidence type="ECO:0000313" key="2">
    <source>
        <dbReference type="Proteomes" id="UP001221898"/>
    </source>
</evidence>
<sequence>MQLTGRGGWSTKPAVSTAKILYVDWPAGSSMVLLKMSRVILRSGTRSLNTYALLDGSQRTILLHEAAQQLGLQGSKTWPLGGYAKTSVIHRATVSFSVAPATQPDQPFNIH</sequence>
<dbReference type="Proteomes" id="UP001221898">
    <property type="component" value="Unassembled WGS sequence"/>
</dbReference>
<dbReference type="EMBL" id="JAINUG010000381">
    <property type="protein sequence ID" value="KAJ8372897.1"/>
    <property type="molecule type" value="Genomic_DNA"/>
</dbReference>
<keyword evidence="2" id="KW-1185">Reference proteome</keyword>